<proteinExistence type="predicted"/>
<sequence length="59" mass="7040">MPKTGYSSQPTINHFYFISGVTNCCFEKEKNNNLRLKKKKIYERDKKQDKTVGRRKEGR</sequence>
<gene>
    <name evidence="1" type="ORF">OCBIM_22009561mg</name>
</gene>
<evidence type="ECO:0000313" key="1">
    <source>
        <dbReference type="EMBL" id="KOF67513.1"/>
    </source>
</evidence>
<protein>
    <submittedName>
        <fullName evidence="1">Uncharacterized protein</fullName>
    </submittedName>
</protein>
<dbReference type="AlphaFoldDB" id="A0A0L8FS74"/>
<dbReference type="EMBL" id="KQ427019">
    <property type="protein sequence ID" value="KOF67513.1"/>
    <property type="molecule type" value="Genomic_DNA"/>
</dbReference>
<organism evidence="1">
    <name type="scientific">Octopus bimaculoides</name>
    <name type="common">California two-spotted octopus</name>
    <dbReference type="NCBI Taxonomy" id="37653"/>
    <lineage>
        <taxon>Eukaryota</taxon>
        <taxon>Metazoa</taxon>
        <taxon>Spiralia</taxon>
        <taxon>Lophotrochozoa</taxon>
        <taxon>Mollusca</taxon>
        <taxon>Cephalopoda</taxon>
        <taxon>Coleoidea</taxon>
        <taxon>Octopodiformes</taxon>
        <taxon>Octopoda</taxon>
        <taxon>Incirrata</taxon>
        <taxon>Octopodidae</taxon>
        <taxon>Octopus</taxon>
    </lineage>
</organism>
<name>A0A0L8FS74_OCTBM</name>
<reference evidence="1" key="1">
    <citation type="submission" date="2015-07" db="EMBL/GenBank/DDBJ databases">
        <title>MeaNS - Measles Nucleotide Surveillance Program.</title>
        <authorList>
            <person name="Tran T."/>
            <person name="Druce J."/>
        </authorList>
    </citation>
    <scope>NUCLEOTIDE SEQUENCE</scope>
    <source>
        <strain evidence="1">UCB-OBI-ISO-001</strain>
        <tissue evidence="1">Gonad</tissue>
    </source>
</reference>
<accession>A0A0L8FS74</accession>